<dbReference type="Gene3D" id="3.40.1680.10">
    <property type="entry name" value="yp_829618.1 domain like"/>
    <property type="match status" value="1"/>
</dbReference>
<dbReference type="Pfam" id="PF25056">
    <property type="entry name" value="DUF7793"/>
    <property type="match status" value="1"/>
</dbReference>
<evidence type="ECO:0000259" key="1">
    <source>
        <dbReference type="Pfam" id="PF25056"/>
    </source>
</evidence>
<feature type="domain" description="DUF7793" evidence="1">
    <location>
        <begin position="17"/>
        <end position="124"/>
    </location>
</feature>
<proteinExistence type="predicted"/>
<accession>A0ABR9AP04</accession>
<dbReference type="EMBL" id="JACYTQ010000007">
    <property type="protein sequence ID" value="MBD8490515.1"/>
    <property type="molecule type" value="Genomic_DNA"/>
</dbReference>
<keyword evidence="3" id="KW-1185">Reference proteome</keyword>
<dbReference type="RefSeq" id="WP_192011392.1">
    <property type="nucleotide sequence ID" value="NZ_JACYTQ010000007.1"/>
</dbReference>
<evidence type="ECO:0000313" key="2">
    <source>
        <dbReference type="EMBL" id="MBD8490515.1"/>
    </source>
</evidence>
<protein>
    <submittedName>
        <fullName evidence="2">STAS/SEC14 domain-containing protein</fullName>
    </submittedName>
</protein>
<sequence>MKEITTKTEHLIINDIGIIECKTFPNSYLNLEDAIENLNAVKALANGKKVPVLVDITETKGGSKECRDYYASEEAANIQSACAMLVESSLSRLIGNFFLGLNKTKFPLKLFSDKNEAIYWLQNFINDER</sequence>
<dbReference type="Proteomes" id="UP000647133">
    <property type="component" value="Unassembled WGS sequence"/>
</dbReference>
<dbReference type="InterPro" id="IPR056695">
    <property type="entry name" value="DUF7793"/>
</dbReference>
<name>A0ABR9AP04_9BACT</name>
<evidence type="ECO:0000313" key="3">
    <source>
        <dbReference type="Proteomes" id="UP000647133"/>
    </source>
</evidence>
<organism evidence="2 3">
    <name type="scientific">Echinicola arenosa</name>
    <dbReference type="NCBI Taxonomy" id="2774144"/>
    <lineage>
        <taxon>Bacteria</taxon>
        <taxon>Pseudomonadati</taxon>
        <taxon>Bacteroidota</taxon>
        <taxon>Cytophagia</taxon>
        <taxon>Cytophagales</taxon>
        <taxon>Cyclobacteriaceae</taxon>
        <taxon>Echinicola</taxon>
    </lineage>
</organism>
<comment type="caution">
    <text evidence="2">The sequence shown here is derived from an EMBL/GenBank/DDBJ whole genome shotgun (WGS) entry which is preliminary data.</text>
</comment>
<dbReference type="Gene3D" id="3.40.970.30">
    <property type="entry name" value="yp_829618.1 like domains"/>
    <property type="match status" value="1"/>
</dbReference>
<gene>
    <name evidence="2" type="ORF">IFO69_17315</name>
</gene>
<reference evidence="2 3" key="1">
    <citation type="submission" date="2020-09" db="EMBL/GenBank/DDBJ databases">
        <title>Echinicola sp. CAU 1574 isolated from sand of Sido Beach.</title>
        <authorList>
            <person name="Kim W."/>
        </authorList>
    </citation>
    <scope>NUCLEOTIDE SEQUENCE [LARGE SCALE GENOMIC DNA]</scope>
    <source>
        <strain evidence="2 3">CAU 1574</strain>
    </source>
</reference>